<dbReference type="Gene3D" id="3.40.50.720">
    <property type="entry name" value="NAD(P)-binding Rossmann-like Domain"/>
    <property type="match status" value="1"/>
</dbReference>
<dbReference type="InterPro" id="IPR052711">
    <property type="entry name" value="Zinc_ADH-like"/>
</dbReference>
<proteinExistence type="predicted"/>
<dbReference type="InterPro" id="IPR013149">
    <property type="entry name" value="ADH-like_C"/>
</dbReference>
<dbReference type="SUPFAM" id="SSF50129">
    <property type="entry name" value="GroES-like"/>
    <property type="match status" value="1"/>
</dbReference>
<dbReference type="InterPro" id="IPR036396">
    <property type="entry name" value="Cyt_P450_sf"/>
</dbReference>
<dbReference type="CDD" id="cd08276">
    <property type="entry name" value="MDR7"/>
    <property type="match status" value="1"/>
</dbReference>
<dbReference type="SUPFAM" id="SSF51735">
    <property type="entry name" value="NAD(P)-binding Rossmann-fold domains"/>
    <property type="match status" value="1"/>
</dbReference>
<dbReference type="Gene3D" id="3.90.180.10">
    <property type="entry name" value="Medium-chain alcohol dehydrogenases, catalytic domain"/>
    <property type="match status" value="1"/>
</dbReference>
<dbReference type="EMBL" id="JAXOVC010000008">
    <property type="protein sequence ID" value="KAK4498569.1"/>
    <property type="molecule type" value="Genomic_DNA"/>
</dbReference>
<evidence type="ECO:0000313" key="3">
    <source>
        <dbReference type="Proteomes" id="UP001305779"/>
    </source>
</evidence>
<dbReference type="SUPFAM" id="SSF48264">
    <property type="entry name" value="Cytochrome P450"/>
    <property type="match status" value="1"/>
</dbReference>
<dbReference type="Proteomes" id="UP001305779">
    <property type="component" value="Unassembled WGS sequence"/>
</dbReference>
<evidence type="ECO:0000259" key="1">
    <source>
        <dbReference type="SMART" id="SM00829"/>
    </source>
</evidence>
<sequence>MVILNDYKAVLDLFDRRGNIYSSRPENHIAKDILFRNDVHALFTPYGDKWLQLRKIFQQLLRTSSVDKFIPLQAAESTRTLHQLLHDPNRWYDHIRRYTMSVMLASIFGLQGASFDSPRVKTLWHITEQNTAINELGATPPIDIFPFLKLLPDFMSPWRKWAWDIRKDYRKWLFGLVQESREYSKQPNAPDCFLNRLFRDQEKSGLDDEGIAYIGSSMTLRWRPTAAGGIPHTLTQDDHYEGYFFPKDTIFFANAWSIHRSEDFSNPDDFIPERWLGNKLGINKVSSGSDVQDESDGRRAQYVFGAGRRVCSGQRMAENSLMISLSKLVWAFDFTAPPNTKIDTSIETGYEGGFLVTPKKFPLDIKPRSSEHAAVIEKEMKEVAPLLDTFVVAVSLNYRDIAIPLGKFPSPARESYVPTSDGAGIVIAVGDQVKMHRVGDRVCTLFTQDHQKGLFKMAMKKSFLGASVDGPLRQYATYPETGLVQVPKSMTLIEASTLPCAALTAWNSLFGLEGRKVSPGDWVLTQGTGGVSLFAAQLALAAGAKVIHTTSSDKKGETLKTLGVHHIINYKTDPSWGETAKKLTGGEGCAHVIDVGGEETIAQSFAAVKEEGVISVVGFLGNPEGKHNPDLFGKIFGQVAIVRGIEIGSREQFVEMCGFMERHWIRAVVDERVFGFGKAKGAFVYLREQRFVGKVVVRVAEEDS</sequence>
<dbReference type="Pfam" id="PF08240">
    <property type="entry name" value="ADH_N"/>
    <property type="match status" value="1"/>
</dbReference>
<dbReference type="InterPro" id="IPR011032">
    <property type="entry name" value="GroES-like_sf"/>
</dbReference>
<reference evidence="2 3" key="1">
    <citation type="journal article" date="2023" name="G3 (Bethesda)">
        <title>A chromosome-level genome assembly of Zasmidium syzygii isolated from banana leaves.</title>
        <authorList>
            <person name="van Westerhoven A.C."/>
            <person name="Mehrabi R."/>
            <person name="Talebi R."/>
            <person name="Steentjes M.B.F."/>
            <person name="Corcolon B."/>
            <person name="Chong P.A."/>
            <person name="Kema G.H.J."/>
            <person name="Seidl M.F."/>
        </authorList>
    </citation>
    <scope>NUCLEOTIDE SEQUENCE [LARGE SCALE GENOMIC DNA]</scope>
    <source>
        <strain evidence="2 3">P124</strain>
    </source>
</reference>
<organism evidence="2 3">
    <name type="scientific">Zasmidium cellare</name>
    <name type="common">Wine cellar mold</name>
    <name type="synonym">Racodium cellare</name>
    <dbReference type="NCBI Taxonomy" id="395010"/>
    <lineage>
        <taxon>Eukaryota</taxon>
        <taxon>Fungi</taxon>
        <taxon>Dikarya</taxon>
        <taxon>Ascomycota</taxon>
        <taxon>Pezizomycotina</taxon>
        <taxon>Dothideomycetes</taxon>
        <taxon>Dothideomycetidae</taxon>
        <taxon>Mycosphaerellales</taxon>
        <taxon>Mycosphaerellaceae</taxon>
        <taxon>Zasmidium</taxon>
    </lineage>
</organism>
<keyword evidence="3" id="KW-1185">Reference proteome</keyword>
<name>A0ABR0EB44_ZASCE</name>
<dbReference type="PANTHER" id="PTHR45033">
    <property type="match status" value="1"/>
</dbReference>
<dbReference type="Pfam" id="PF00067">
    <property type="entry name" value="p450"/>
    <property type="match status" value="2"/>
</dbReference>
<gene>
    <name evidence="2" type="ORF">PRZ48_011227</name>
</gene>
<comment type="caution">
    <text evidence="2">The sequence shown here is derived from an EMBL/GenBank/DDBJ whole genome shotgun (WGS) entry which is preliminary data.</text>
</comment>
<accession>A0ABR0EB44</accession>
<dbReference type="Gene3D" id="1.10.630.10">
    <property type="entry name" value="Cytochrome P450"/>
    <property type="match status" value="2"/>
</dbReference>
<dbReference type="SMART" id="SM00829">
    <property type="entry name" value="PKS_ER"/>
    <property type="match status" value="1"/>
</dbReference>
<evidence type="ECO:0000313" key="2">
    <source>
        <dbReference type="EMBL" id="KAK4498569.1"/>
    </source>
</evidence>
<dbReference type="InterPro" id="IPR001128">
    <property type="entry name" value="Cyt_P450"/>
</dbReference>
<dbReference type="InterPro" id="IPR036291">
    <property type="entry name" value="NAD(P)-bd_dom_sf"/>
</dbReference>
<dbReference type="InterPro" id="IPR020843">
    <property type="entry name" value="ER"/>
</dbReference>
<dbReference type="InterPro" id="IPR013154">
    <property type="entry name" value="ADH-like_N"/>
</dbReference>
<protein>
    <recommendedName>
        <fullName evidence="1">Enoyl reductase (ER) domain-containing protein</fullName>
    </recommendedName>
</protein>
<dbReference type="Pfam" id="PF00107">
    <property type="entry name" value="ADH_zinc_N"/>
    <property type="match status" value="1"/>
</dbReference>
<dbReference type="PANTHER" id="PTHR45033:SF2">
    <property type="entry name" value="ZINC-TYPE ALCOHOL DEHYDROGENASE-LIKE PROTEIN C1773.06C"/>
    <property type="match status" value="1"/>
</dbReference>
<feature type="domain" description="Enoyl reductase (ER)" evidence="1">
    <location>
        <begin position="368"/>
        <end position="697"/>
    </location>
</feature>